<dbReference type="GeneID" id="17277887"/>
<dbReference type="KEGG" id="ehx:EMIHUDRAFT_230574"/>
<reference evidence="2" key="1">
    <citation type="journal article" date="2013" name="Nature">
        <title>Pan genome of the phytoplankton Emiliania underpins its global distribution.</title>
        <authorList>
            <person name="Read B.A."/>
            <person name="Kegel J."/>
            <person name="Klute M.J."/>
            <person name="Kuo A."/>
            <person name="Lefebvre S.C."/>
            <person name="Maumus F."/>
            <person name="Mayer C."/>
            <person name="Miller J."/>
            <person name="Monier A."/>
            <person name="Salamov A."/>
            <person name="Young J."/>
            <person name="Aguilar M."/>
            <person name="Claverie J.M."/>
            <person name="Frickenhaus S."/>
            <person name="Gonzalez K."/>
            <person name="Herman E.K."/>
            <person name="Lin Y.C."/>
            <person name="Napier J."/>
            <person name="Ogata H."/>
            <person name="Sarno A.F."/>
            <person name="Shmutz J."/>
            <person name="Schroeder D."/>
            <person name="de Vargas C."/>
            <person name="Verret F."/>
            <person name="von Dassow P."/>
            <person name="Valentin K."/>
            <person name="Van de Peer Y."/>
            <person name="Wheeler G."/>
            <person name="Dacks J.B."/>
            <person name="Delwiche C.F."/>
            <person name="Dyhrman S.T."/>
            <person name="Glockner G."/>
            <person name="John U."/>
            <person name="Richards T."/>
            <person name="Worden A.Z."/>
            <person name="Zhang X."/>
            <person name="Grigoriev I.V."/>
            <person name="Allen A.E."/>
            <person name="Bidle K."/>
            <person name="Borodovsky M."/>
            <person name="Bowler C."/>
            <person name="Brownlee C."/>
            <person name="Cock J.M."/>
            <person name="Elias M."/>
            <person name="Gladyshev V.N."/>
            <person name="Groth M."/>
            <person name="Guda C."/>
            <person name="Hadaegh A."/>
            <person name="Iglesias-Rodriguez M.D."/>
            <person name="Jenkins J."/>
            <person name="Jones B.M."/>
            <person name="Lawson T."/>
            <person name="Leese F."/>
            <person name="Lindquist E."/>
            <person name="Lobanov A."/>
            <person name="Lomsadze A."/>
            <person name="Malik S.B."/>
            <person name="Marsh M.E."/>
            <person name="Mackinder L."/>
            <person name="Mock T."/>
            <person name="Mueller-Roeber B."/>
            <person name="Pagarete A."/>
            <person name="Parker M."/>
            <person name="Probert I."/>
            <person name="Quesneville H."/>
            <person name="Raines C."/>
            <person name="Rensing S.A."/>
            <person name="Riano-Pachon D.M."/>
            <person name="Richier S."/>
            <person name="Rokitta S."/>
            <person name="Shiraiwa Y."/>
            <person name="Soanes D.M."/>
            <person name="van der Giezen M."/>
            <person name="Wahlund T.M."/>
            <person name="Williams B."/>
            <person name="Wilson W."/>
            <person name="Wolfe G."/>
            <person name="Wurch L.L."/>
        </authorList>
    </citation>
    <scope>NUCLEOTIDE SEQUENCE</scope>
</reference>
<dbReference type="PaxDb" id="2903-EOD32615"/>
<keyword evidence="2" id="KW-1185">Reference proteome</keyword>
<evidence type="ECO:0008006" key="3">
    <source>
        <dbReference type="Google" id="ProtNLM"/>
    </source>
</evidence>
<name>A0A0D3KA30_EMIH1</name>
<accession>A0A0D3KA30</accession>
<reference evidence="1" key="2">
    <citation type="submission" date="2024-10" db="UniProtKB">
        <authorList>
            <consortium name="EnsemblProtists"/>
        </authorList>
    </citation>
    <scope>IDENTIFICATION</scope>
</reference>
<organism evidence="1 2">
    <name type="scientific">Emiliania huxleyi (strain CCMP1516)</name>
    <dbReference type="NCBI Taxonomy" id="280463"/>
    <lineage>
        <taxon>Eukaryota</taxon>
        <taxon>Haptista</taxon>
        <taxon>Haptophyta</taxon>
        <taxon>Prymnesiophyceae</taxon>
        <taxon>Isochrysidales</taxon>
        <taxon>Noelaerhabdaceae</taxon>
        <taxon>Emiliania</taxon>
    </lineage>
</organism>
<evidence type="ECO:0000313" key="1">
    <source>
        <dbReference type="EnsemblProtists" id="EOD32615"/>
    </source>
</evidence>
<protein>
    <recommendedName>
        <fullName evidence="3">Superoxide dismutase copper/zinc binding domain-containing protein</fullName>
    </recommendedName>
</protein>
<proteinExistence type="predicted"/>
<sequence length="229" mass="23576">MRTAFIVHAFNGARIACSVLADPGASLPLSAGGFVPYFDYAGDLRVSGVVTPMATLPAVFRAPSAIFGGASAFLTPTQSFAYSLRGVDPNCASGPTAGVANSCGIHIHEGTDCASNALGHYWARGSFPDDPWASVSYRAESGLFGRYTATGVSPGVITGLYQSQIAGHAFIVHDVTGARIACAILQSCPDGCEAQQEQSGGLGTAWFGAEGRALRSRTENDVVSGYVCG</sequence>
<dbReference type="HOGENOM" id="CLU_1211738_0_0_1"/>
<dbReference type="InterPro" id="IPR036423">
    <property type="entry name" value="SOD-like_Cu/Zn_dom_sf"/>
</dbReference>
<dbReference type="OMA" id="QIAGHAF"/>
<dbReference type="AlphaFoldDB" id="A0A0D3KA30"/>
<dbReference type="SUPFAM" id="SSF49329">
    <property type="entry name" value="Cu,Zn superoxide dismutase-like"/>
    <property type="match status" value="1"/>
</dbReference>
<dbReference type="EnsemblProtists" id="EOD32615">
    <property type="protein sequence ID" value="EOD32615"/>
    <property type="gene ID" value="EMIHUDRAFT_230574"/>
</dbReference>
<evidence type="ECO:0000313" key="2">
    <source>
        <dbReference type="Proteomes" id="UP000013827"/>
    </source>
</evidence>
<dbReference type="RefSeq" id="XP_005785044.1">
    <property type="nucleotide sequence ID" value="XM_005784987.1"/>
</dbReference>
<dbReference type="GO" id="GO:0006801">
    <property type="term" value="P:superoxide metabolic process"/>
    <property type="evidence" value="ECO:0007669"/>
    <property type="project" value="InterPro"/>
</dbReference>
<dbReference type="Proteomes" id="UP000013827">
    <property type="component" value="Unassembled WGS sequence"/>
</dbReference>
<dbReference type="GO" id="GO:0046872">
    <property type="term" value="F:metal ion binding"/>
    <property type="evidence" value="ECO:0007669"/>
    <property type="project" value="InterPro"/>
</dbReference>